<feature type="transmembrane region" description="Helical" evidence="1">
    <location>
        <begin position="12"/>
        <end position="33"/>
    </location>
</feature>
<keyword evidence="1" id="KW-0472">Membrane</keyword>
<evidence type="ECO:0008006" key="4">
    <source>
        <dbReference type="Google" id="ProtNLM"/>
    </source>
</evidence>
<accession>A0AAV5VTM7</accession>
<dbReference type="InterPro" id="IPR019428">
    <property type="entry name" value="7TM_GPCR_serpentine_rcpt_Str"/>
</dbReference>
<evidence type="ECO:0000313" key="2">
    <source>
        <dbReference type="EMBL" id="GMT21713.1"/>
    </source>
</evidence>
<feature type="non-terminal residue" evidence="2">
    <location>
        <position position="1"/>
    </location>
</feature>
<dbReference type="EMBL" id="BTSY01000004">
    <property type="protein sequence ID" value="GMT21713.1"/>
    <property type="molecule type" value="Genomic_DNA"/>
</dbReference>
<keyword evidence="3" id="KW-1185">Reference proteome</keyword>
<proteinExistence type="predicted"/>
<dbReference type="Pfam" id="PF10326">
    <property type="entry name" value="7TM_GPCR_Str"/>
    <property type="match status" value="1"/>
</dbReference>
<feature type="transmembrane region" description="Helical" evidence="1">
    <location>
        <begin position="85"/>
        <end position="111"/>
    </location>
</feature>
<sequence>KTYVDPLINNFVYYTQMLIAILAYISNFFLFYLANTCAKREIGKYRFLIFFFAASDVYYNTWHLIVFPVPEVYGNAFFMRGHGMYGTLFGLGMYAGAYGHAFPIFIFHFLYRLLVLKSVHSPVVVSLFALQF</sequence>
<comment type="caution">
    <text evidence="2">The sequence shown here is derived from an EMBL/GenBank/DDBJ whole genome shotgun (WGS) entry which is preliminary data.</text>
</comment>
<dbReference type="Proteomes" id="UP001432322">
    <property type="component" value="Unassembled WGS sequence"/>
</dbReference>
<evidence type="ECO:0000256" key="1">
    <source>
        <dbReference type="SAM" id="Phobius"/>
    </source>
</evidence>
<feature type="transmembrane region" description="Helical" evidence="1">
    <location>
        <begin position="45"/>
        <end position="65"/>
    </location>
</feature>
<dbReference type="PANTHER" id="PTHR45907:SF16">
    <property type="entry name" value="SERPENTINE RECEPTOR, CLASS J"/>
    <property type="match status" value="1"/>
</dbReference>
<evidence type="ECO:0000313" key="3">
    <source>
        <dbReference type="Proteomes" id="UP001432322"/>
    </source>
</evidence>
<dbReference type="InterPro" id="IPR019423">
    <property type="entry name" value="7TM_GPCR_serpentine_rcpt_Srj"/>
</dbReference>
<keyword evidence="1" id="KW-0812">Transmembrane</keyword>
<name>A0AAV5VTM7_9BILA</name>
<reference evidence="2" key="1">
    <citation type="submission" date="2023-10" db="EMBL/GenBank/DDBJ databases">
        <title>Genome assembly of Pristionchus species.</title>
        <authorList>
            <person name="Yoshida K."/>
            <person name="Sommer R.J."/>
        </authorList>
    </citation>
    <scope>NUCLEOTIDE SEQUENCE</scope>
    <source>
        <strain evidence="2">RS5133</strain>
    </source>
</reference>
<gene>
    <name evidence="2" type="ORF">PFISCL1PPCAC_13009</name>
</gene>
<protein>
    <recommendedName>
        <fullName evidence="4">G protein-coupled receptor</fullName>
    </recommendedName>
</protein>
<organism evidence="2 3">
    <name type="scientific">Pristionchus fissidentatus</name>
    <dbReference type="NCBI Taxonomy" id="1538716"/>
    <lineage>
        <taxon>Eukaryota</taxon>
        <taxon>Metazoa</taxon>
        <taxon>Ecdysozoa</taxon>
        <taxon>Nematoda</taxon>
        <taxon>Chromadorea</taxon>
        <taxon>Rhabditida</taxon>
        <taxon>Rhabditina</taxon>
        <taxon>Diplogasteromorpha</taxon>
        <taxon>Diplogasteroidea</taxon>
        <taxon>Neodiplogasteridae</taxon>
        <taxon>Pristionchus</taxon>
    </lineage>
</organism>
<dbReference type="PANTHER" id="PTHR45907">
    <property type="entry name" value="SERPENTINE RECEPTOR, CLASS J"/>
    <property type="match status" value="1"/>
</dbReference>
<keyword evidence="1" id="KW-1133">Transmembrane helix</keyword>
<dbReference type="AlphaFoldDB" id="A0AAV5VTM7"/>